<gene>
    <name evidence="1" type="ORF">COO59_19170</name>
</gene>
<name>A0A2K1Q4Z3_9GAMM</name>
<evidence type="ECO:0000313" key="2">
    <source>
        <dbReference type="Proteomes" id="UP000236345"/>
    </source>
</evidence>
<dbReference type="Proteomes" id="UP000236345">
    <property type="component" value="Unassembled WGS sequence"/>
</dbReference>
<protein>
    <submittedName>
        <fullName evidence="1">Type VI secretion protein</fullName>
    </submittedName>
</protein>
<evidence type="ECO:0000313" key="1">
    <source>
        <dbReference type="EMBL" id="PNS10109.1"/>
    </source>
</evidence>
<dbReference type="Gene3D" id="1.20.120.1620">
    <property type="match status" value="1"/>
</dbReference>
<keyword evidence="2" id="KW-1185">Reference proteome</keyword>
<proteinExistence type="predicted"/>
<dbReference type="OrthoDB" id="6563623at2"/>
<accession>A0A2K1Q4Z3</accession>
<reference evidence="2" key="1">
    <citation type="submission" date="2017-09" db="EMBL/GenBank/DDBJ databases">
        <authorList>
            <person name="Palmer M."/>
            <person name="Steenkamp E.T."/>
            <person name="Coetzee M.P."/>
            <person name="Avontuur J.R."/>
            <person name="Van Zyl E."/>
            <person name="Chan W.-Y."/>
            <person name="Blom J."/>
            <person name="Venter S.N."/>
        </authorList>
    </citation>
    <scope>NUCLEOTIDE SEQUENCE [LARGE SCALE GENOMIC DNA]</scope>
    <source>
        <strain evidence="2">QC88-366</strain>
    </source>
</reference>
<dbReference type="AlphaFoldDB" id="A0A2K1Q4Z3"/>
<comment type="caution">
    <text evidence="1">The sequence shown here is derived from an EMBL/GenBank/DDBJ whole genome shotgun (WGS) entry which is preliminary data.</text>
</comment>
<dbReference type="EMBL" id="NWUO01000022">
    <property type="protein sequence ID" value="PNS10109.1"/>
    <property type="molecule type" value="Genomic_DNA"/>
</dbReference>
<organism evidence="1 2">
    <name type="scientific">Mixta theicola</name>
    <dbReference type="NCBI Taxonomy" id="1458355"/>
    <lineage>
        <taxon>Bacteria</taxon>
        <taxon>Pseudomonadati</taxon>
        <taxon>Pseudomonadota</taxon>
        <taxon>Gammaproteobacteria</taxon>
        <taxon>Enterobacterales</taxon>
        <taxon>Erwiniaceae</taxon>
        <taxon>Mixta</taxon>
    </lineage>
</organism>
<dbReference type="Pfam" id="PF16695">
    <property type="entry name" value="Tai4"/>
    <property type="match status" value="1"/>
</dbReference>
<dbReference type="InterPro" id="IPR038314">
    <property type="entry name" value="T6SS_sf"/>
</dbReference>
<dbReference type="InterPro" id="IPR032032">
    <property type="entry name" value="Tai4"/>
</dbReference>
<sequence>MKNYALSVCVAKGYNSKQVKKDASATARGYLEFGNYSLAAHSAVIKLANEFIANKYSSQSREPMTLAKCIDLYHSAELESIVKQYKGKEDS</sequence>